<dbReference type="EMBL" id="WVTA01000003">
    <property type="protein sequence ID" value="KAK3214485.1"/>
    <property type="molecule type" value="Genomic_DNA"/>
</dbReference>
<dbReference type="AlphaFoldDB" id="A0AAN6M3B3"/>
<evidence type="ECO:0000313" key="8">
    <source>
        <dbReference type="EMBL" id="KAK3214485.1"/>
    </source>
</evidence>
<dbReference type="GO" id="GO:0004497">
    <property type="term" value="F:monooxygenase activity"/>
    <property type="evidence" value="ECO:0007669"/>
    <property type="project" value="InterPro"/>
</dbReference>
<evidence type="ECO:0000256" key="6">
    <source>
        <dbReference type="PIRSR" id="PIRSR602401-1"/>
    </source>
</evidence>
<accession>A0AAN6M3B3</accession>
<protein>
    <recommendedName>
        <fullName evidence="10">Cytochrome P450</fullName>
    </recommendedName>
</protein>
<keyword evidence="7" id="KW-1133">Transmembrane helix</keyword>
<dbReference type="Gene3D" id="1.10.630.10">
    <property type="entry name" value="Cytochrome P450"/>
    <property type="match status" value="1"/>
</dbReference>
<comment type="cofactor">
    <cofactor evidence="1 6">
        <name>heme</name>
        <dbReference type="ChEBI" id="CHEBI:30413"/>
    </cofactor>
</comment>
<evidence type="ECO:0000256" key="1">
    <source>
        <dbReference type="ARBA" id="ARBA00001971"/>
    </source>
</evidence>
<dbReference type="PANTHER" id="PTHR24305:SF210">
    <property type="entry name" value="CYTOCHROME P450 MONOOXYGENASE ASQL-RELATED"/>
    <property type="match status" value="1"/>
</dbReference>
<evidence type="ECO:0000256" key="4">
    <source>
        <dbReference type="ARBA" id="ARBA00022723"/>
    </source>
</evidence>
<evidence type="ECO:0000256" key="2">
    <source>
        <dbReference type="ARBA" id="ARBA00010617"/>
    </source>
</evidence>
<dbReference type="InterPro" id="IPR001128">
    <property type="entry name" value="Cyt_P450"/>
</dbReference>
<dbReference type="InterPro" id="IPR050121">
    <property type="entry name" value="Cytochrome_P450_monoxygenase"/>
</dbReference>
<dbReference type="Proteomes" id="UP001280581">
    <property type="component" value="Unassembled WGS sequence"/>
</dbReference>
<dbReference type="InterPro" id="IPR002401">
    <property type="entry name" value="Cyt_P450_E_grp-I"/>
</dbReference>
<keyword evidence="7" id="KW-0472">Membrane</keyword>
<dbReference type="PRINTS" id="PR00385">
    <property type="entry name" value="P450"/>
</dbReference>
<evidence type="ECO:0000313" key="9">
    <source>
        <dbReference type="Proteomes" id="UP001280581"/>
    </source>
</evidence>
<dbReference type="PRINTS" id="PR00463">
    <property type="entry name" value="EP450I"/>
</dbReference>
<organism evidence="8 9">
    <name type="scientific">Pseudopithomyces chartarum</name>
    <dbReference type="NCBI Taxonomy" id="1892770"/>
    <lineage>
        <taxon>Eukaryota</taxon>
        <taxon>Fungi</taxon>
        <taxon>Dikarya</taxon>
        <taxon>Ascomycota</taxon>
        <taxon>Pezizomycotina</taxon>
        <taxon>Dothideomycetes</taxon>
        <taxon>Pleosporomycetidae</taxon>
        <taxon>Pleosporales</taxon>
        <taxon>Massarineae</taxon>
        <taxon>Didymosphaeriaceae</taxon>
        <taxon>Pseudopithomyces</taxon>
    </lineage>
</organism>
<comment type="similarity">
    <text evidence="2">Belongs to the cytochrome P450 family.</text>
</comment>
<dbReference type="PANTHER" id="PTHR24305">
    <property type="entry name" value="CYTOCHROME P450"/>
    <property type="match status" value="1"/>
</dbReference>
<feature type="transmembrane region" description="Helical" evidence="7">
    <location>
        <begin position="105"/>
        <end position="125"/>
    </location>
</feature>
<evidence type="ECO:0000256" key="5">
    <source>
        <dbReference type="ARBA" id="ARBA00023004"/>
    </source>
</evidence>
<evidence type="ECO:0000256" key="7">
    <source>
        <dbReference type="SAM" id="Phobius"/>
    </source>
</evidence>
<gene>
    <name evidence="8" type="ORF">GRF29_19g328994</name>
</gene>
<evidence type="ECO:0008006" key="10">
    <source>
        <dbReference type="Google" id="ProtNLM"/>
    </source>
</evidence>
<name>A0AAN6M3B3_9PLEO</name>
<comment type="caution">
    <text evidence="8">The sequence shown here is derived from an EMBL/GenBank/DDBJ whole genome shotgun (WGS) entry which is preliminary data.</text>
</comment>
<dbReference type="SUPFAM" id="SSF48264">
    <property type="entry name" value="Cytochrome P450"/>
    <property type="match status" value="1"/>
</dbReference>
<dbReference type="InterPro" id="IPR036396">
    <property type="entry name" value="Cyt_P450_sf"/>
</dbReference>
<dbReference type="CDD" id="cd11058">
    <property type="entry name" value="CYP60B-like"/>
    <property type="match status" value="1"/>
</dbReference>
<keyword evidence="5 6" id="KW-0408">Iron</keyword>
<keyword evidence="4 6" id="KW-0479">Metal-binding</keyword>
<evidence type="ECO:0000256" key="3">
    <source>
        <dbReference type="ARBA" id="ARBA00022617"/>
    </source>
</evidence>
<sequence length="589" mass="67370">MPNQHRSRQRYRSPLEIFTYSYFLADTPLLLTNHQLRSEYLSAIYHRTTFCFEWRRRSNFILRCLEKIPPEAKSQIRRLSWKDQSLHTGGESRTVKGWGEVMRHAAILFAGITLIILLKLAYNIYLHPLRKYPGPKLWAATRLAWTHSMQSGHYHLKLHELHTKYGPVVRIAPDELSYIQPQAWKDIYNNRNIPKNAIWAGQQEKEKPVSIVSGNEETHLRNRRALIGAFTEHAVNEHAGVLEDLVGLMITRFRERVEGGKGKAVVDLVDWTNFLTFDISGLLSYGETFSSVSDGRAHPWVEISCSFGKGIALMASINFFSPLDRVLKYAMPKAVMEKMQYHKELAHEKFEQRFEAEDGSRGKQDYVGSIMAYNAEKGEVKIPKDEIEANMALLIFAGSETTSTALAAIFSQLLRAPEALRKLQDEVRGAYKSEEEIKVANVGKLVYLDAVIHEGIRMGPPASIGLPRITFHEEVIAGQVVPRGTFVSVNQYPAYRSSANFTKPDTFVPERFLPETPFPSDTMEAYEPFLIGRHKCIGQRLAMTIMRLTLAKLVFAFDLKSTETLRDFGEQNTYIFWEKRPLKVELTQN</sequence>
<dbReference type="GO" id="GO:0016705">
    <property type="term" value="F:oxidoreductase activity, acting on paired donors, with incorporation or reduction of molecular oxygen"/>
    <property type="evidence" value="ECO:0007669"/>
    <property type="project" value="InterPro"/>
</dbReference>
<keyword evidence="7" id="KW-0812">Transmembrane</keyword>
<dbReference type="GO" id="GO:0020037">
    <property type="term" value="F:heme binding"/>
    <property type="evidence" value="ECO:0007669"/>
    <property type="project" value="InterPro"/>
</dbReference>
<proteinExistence type="inferred from homology"/>
<reference evidence="8 9" key="1">
    <citation type="submission" date="2021-02" db="EMBL/GenBank/DDBJ databases">
        <title>Genome assembly of Pseudopithomyces chartarum.</title>
        <authorList>
            <person name="Jauregui R."/>
            <person name="Singh J."/>
            <person name="Voisey C."/>
        </authorList>
    </citation>
    <scope>NUCLEOTIDE SEQUENCE [LARGE SCALE GENOMIC DNA]</scope>
    <source>
        <strain evidence="8 9">AGR01</strain>
    </source>
</reference>
<dbReference type="Pfam" id="PF00067">
    <property type="entry name" value="p450"/>
    <property type="match status" value="1"/>
</dbReference>
<feature type="binding site" description="axial binding residue" evidence="6">
    <location>
        <position position="536"/>
    </location>
    <ligand>
        <name>heme</name>
        <dbReference type="ChEBI" id="CHEBI:30413"/>
    </ligand>
    <ligandPart>
        <name>Fe</name>
        <dbReference type="ChEBI" id="CHEBI:18248"/>
    </ligandPart>
</feature>
<keyword evidence="9" id="KW-1185">Reference proteome</keyword>
<dbReference type="GO" id="GO:0005506">
    <property type="term" value="F:iron ion binding"/>
    <property type="evidence" value="ECO:0007669"/>
    <property type="project" value="InterPro"/>
</dbReference>
<keyword evidence="3 6" id="KW-0349">Heme</keyword>